<organism evidence="3 4">
    <name type="scientific">Zeimonas arvi</name>
    <dbReference type="NCBI Taxonomy" id="2498847"/>
    <lineage>
        <taxon>Bacteria</taxon>
        <taxon>Pseudomonadati</taxon>
        <taxon>Pseudomonadota</taxon>
        <taxon>Betaproteobacteria</taxon>
        <taxon>Burkholderiales</taxon>
        <taxon>Burkholderiaceae</taxon>
        <taxon>Zeimonas</taxon>
    </lineage>
</organism>
<accession>A0A5C8NUE0</accession>
<evidence type="ECO:0000313" key="4">
    <source>
        <dbReference type="Proteomes" id="UP000321548"/>
    </source>
</evidence>
<dbReference type="Proteomes" id="UP000321548">
    <property type="component" value="Unassembled WGS sequence"/>
</dbReference>
<dbReference type="PANTHER" id="PTHR44196">
    <property type="entry name" value="DEHYDROGENASE/REDUCTASE SDR FAMILY MEMBER 7B"/>
    <property type="match status" value="1"/>
</dbReference>
<dbReference type="PRINTS" id="PR00081">
    <property type="entry name" value="GDHRDH"/>
</dbReference>
<dbReference type="PANTHER" id="PTHR44196:SF1">
    <property type="entry name" value="DEHYDROGENASE_REDUCTASE SDR FAMILY MEMBER 7B"/>
    <property type="match status" value="1"/>
</dbReference>
<dbReference type="GO" id="GO:0016020">
    <property type="term" value="C:membrane"/>
    <property type="evidence" value="ECO:0007669"/>
    <property type="project" value="TreeGrafter"/>
</dbReference>
<sequence>MGKTNTKKVAWITGGGTGIGLATAQRLAGQGWHVAVSGRREAELKAACDAIAKAGGSAEAVPLDVSDAAAVTRAAEGILARNGRIDALVCSAGTNVPNRYWKDLTPEAFAKVSAINLNGVAFCVGAVLPAMRAAGGGSIVVVSSWAGWRYLPFTGAAYGATKQGLSPLVESINDQEGGNGIRATHVCPGEVATPILRSRPVPPPEEDIARMLEPEDVGDAIAYAVNAPAHVCLNEIVIGPTWNRIYRGAEDLRRR</sequence>
<dbReference type="InterPro" id="IPR036291">
    <property type="entry name" value="NAD(P)-bd_dom_sf"/>
</dbReference>
<protein>
    <submittedName>
        <fullName evidence="3">SDR family NAD(P)-dependent oxidoreductase</fullName>
    </submittedName>
</protein>
<reference evidence="3 4" key="1">
    <citation type="submission" date="2019-06" db="EMBL/GenBank/DDBJ databases">
        <title>Quisquiliibacterium sp. nov., isolated from a maize field.</title>
        <authorList>
            <person name="Lin S.-Y."/>
            <person name="Tsai C.-F."/>
            <person name="Young C.-C."/>
        </authorList>
    </citation>
    <scope>NUCLEOTIDE SEQUENCE [LARGE SCALE GENOMIC DNA]</scope>
    <source>
        <strain evidence="3 4">CC-CFT501</strain>
    </source>
</reference>
<dbReference type="GO" id="GO:0016491">
    <property type="term" value="F:oxidoreductase activity"/>
    <property type="evidence" value="ECO:0007669"/>
    <property type="project" value="UniProtKB-KW"/>
</dbReference>
<dbReference type="CDD" id="cd05233">
    <property type="entry name" value="SDR_c"/>
    <property type="match status" value="1"/>
</dbReference>
<dbReference type="Gene3D" id="3.40.50.720">
    <property type="entry name" value="NAD(P)-binding Rossmann-like Domain"/>
    <property type="match status" value="1"/>
</dbReference>
<keyword evidence="2" id="KW-0560">Oxidoreductase</keyword>
<name>A0A5C8NUE0_9BURK</name>
<dbReference type="AlphaFoldDB" id="A0A5C8NUE0"/>
<dbReference type="InterPro" id="IPR002347">
    <property type="entry name" value="SDR_fam"/>
</dbReference>
<keyword evidence="4" id="KW-1185">Reference proteome</keyword>
<proteinExistence type="inferred from homology"/>
<dbReference type="EMBL" id="VDUY01000005">
    <property type="protein sequence ID" value="TXL64781.1"/>
    <property type="molecule type" value="Genomic_DNA"/>
</dbReference>
<comment type="caution">
    <text evidence="3">The sequence shown here is derived from an EMBL/GenBank/DDBJ whole genome shotgun (WGS) entry which is preliminary data.</text>
</comment>
<dbReference type="SUPFAM" id="SSF51735">
    <property type="entry name" value="NAD(P)-binding Rossmann-fold domains"/>
    <property type="match status" value="1"/>
</dbReference>
<evidence type="ECO:0000256" key="1">
    <source>
        <dbReference type="ARBA" id="ARBA00006484"/>
    </source>
</evidence>
<comment type="similarity">
    <text evidence="1">Belongs to the short-chain dehydrogenases/reductases (SDR) family.</text>
</comment>
<dbReference type="RefSeq" id="WP_147705030.1">
    <property type="nucleotide sequence ID" value="NZ_VDUY01000005.1"/>
</dbReference>
<evidence type="ECO:0000313" key="3">
    <source>
        <dbReference type="EMBL" id="TXL64781.1"/>
    </source>
</evidence>
<dbReference type="Pfam" id="PF00106">
    <property type="entry name" value="adh_short"/>
    <property type="match status" value="1"/>
</dbReference>
<gene>
    <name evidence="3" type="ORF">FHP08_13685</name>
</gene>
<evidence type="ECO:0000256" key="2">
    <source>
        <dbReference type="ARBA" id="ARBA00023002"/>
    </source>
</evidence>
<dbReference type="OrthoDB" id="196630at2"/>